<sequence>MQRCDVCLDLDRFSDDRWKLSIKADLTDEYSFQFESSRLGDSVDAGCENCSIVKRGLELISRNLSLFDVSQIYRGRFILQPDSPLEVEILNEEEKKEYEEGEEFEATGCARVQFYTLPGKDLGCRGGTGPFSNARDVLPELSAEKCSSIAFDWITRCRTDHEACTATEVEANNLPRRLLDLKQREGAAVALVETQDDAHCHVGQDRGLSVQYATLSHCWGKAHVIQTTKENLALRMQGIEWAHLPKTFQDAITIVRALDIRFLWIDSLCIVQDDVQDWKEESVRMAIIYSNGYINIAATGASDSRGGCLSPRSLKHVIPTCDVRSFAINVPKDPQESIIFVRPSLERTHQRYSSRRRSELDLPDSQTVPLLSRAWVFQERHLAPRTLHFHPSEMIMECKSSLCCECSGLDNVVARVRNPTPNVESTDRADLFTAWFDVVEEYSKLRLTRQSDRLPALTGVASVFQRKIGCGYLAGIWKDDIARSILWDVTRYECIRSERSVRRHVSAPTWSWASLTLDNEGSGIMFPAGHDDTFRVDDQFRFVDTDVPFAATDLSIVGAKFVLLHGLSATATAHPRSPEDAAWKDLVLVFEQDVEDAVLVTAMEMDFDCTWKSPNHCPLKVGCTVYCLLVGNKINTDWESGQRTQYQCALVLRQSVANVCLFERVGVISIVGHSGIFQRKDELSFKLI</sequence>
<dbReference type="EMBL" id="MU251727">
    <property type="protein sequence ID" value="KAG9229836.1"/>
    <property type="molecule type" value="Genomic_DNA"/>
</dbReference>
<comment type="caution">
    <text evidence="2">The sequence shown here is derived from an EMBL/GenBank/DDBJ whole genome shotgun (WGS) entry which is preliminary data.</text>
</comment>
<evidence type="ECO:0000313" key="2">
    <source>
        <dbReference type="EMBL" id="KAG9229836.1"/>
    </source>
</evidence>
<dbReference type="AlphaFoldDB" id="A0A9P7YA38"/>
<dbReference type="PANTHER" id="PTHR33112">
    <property type="entry name" value="DOMAIN PROTEIN, PUTATIVE-RELATED"/>
    <property type="match status" value="1"/>
</dbReference>
<reference evidence="2" key="1">
    <citation type="journal article" date="2021" name="IMA Fungus">
        <title>Genomic characterization of three marine fungi, including Emericellopsis atlantica sp. nov. with signatures of a generalist lifestyle and marine biomass degradation.</title>
        <authorList>
            <person name="Hagestad O.C."/>
            <person name="Hou L."/>
            <person name="Andersen J.H."/>
            <person name="Hansen E.H."/>
            <person name="Altermark B."/>
            <person name="Li C."/>
            <person name="Kuhnert E."/>
            <person name="Cox R.J."/>
            <person name="Crous P.W."/>
            <person name="Spatafora J.W."/>
            <person name="Lail K."/>
            <person name="Amirebrahimi M."/>
            <person name="Lipzen A."/>
            <person name="Pangilinan J."/>
            <person name="Andreopoulos W."/>
            <person name="Hayes R.D."/>
            <person name="Ng V."/>
            <person name="Grigoriev I.V."/>
            <person name="Jackson S.A."/>
            <person name="Sutton T.D.S."/>
            <person name="Dobson A.D.W."/>
            <person name="Rama T."/>
        </authorList>
    </citation>
    <scope>NUCLEOTIDE SEQUENCE</scope>
    <source>
        <strain evidence="2">TRa018bII</strain>
    </source>
</reference>
<feature type="domain" description="Heterokaryon incompatibility" evidence="1">
    <location>
        <begin position="212"/>
        <end position="379"/>
    </location>
</feature>
<dbReference type="OrthoDB" id="8300194at2759"/>
<evidence type="ECO:0000313" key="3">
    <source>
        <dbReference type="Proteomes" id="UP000824998"/>
    </source>
</evidence>
<organism evidence="2 3">
    <name type="scientific">Amylocarpus encephaloides</name>
    <dbReference type="NCBI Taxonomy" id="45428"/>
    <lineage>
        <taxon>Eukaryota</taxon>
        <taxon>Fungi</taxon>
        <taxon>Dikarya</taxon>
        <taxon>Ascomycota</taxon>
        <taxon>Pezizomycotina</taxon>
        <taxon>Leotiomycetes</taxon>
        <taxon>Helotiales</taxon>
        <taxon>Helotiales incertae sedis</taxon>
        <taxon>Amylocarpus</taxon>
    </lineage>
</organism>
<dbReference type="Proteomes" id="UP000824998">
    <property type="component" value="Unassembled WGS sequence"/>
</dbReference>
<evidence type="ECO:0000259" key="1">
    <source>
        <dbReference type="Pfam" id="PF06985"/>
    </source>
</evidence>
<accession>A0A9P7YA38</accession>
<proteinExistence type="predicted"/>
<dbReference type="Pfam" id="PF06985">
    <property type="entry name" value="HET"/>
    <property type="match status" value="1"/>
</dbReference>
<dbReference type="InterPro" id="IPR010730">
    <property type="entry name" value="HET"/>
</dbReference>
<gene>
    <name evidence="2" type="ORF">BJ875DRAFT_488547</name>
</gene>
<protein>
    <submittedName>
        <fullName evidence="2">Heterokaryon incompatibility protein-domain-containing protein</fullName>
    </submittedName>
</protein>
<keyword evidence="3" id="KW-1185">Reference proteome</keyword>
<name>A0A9P7YA38_9HELO</name>
<dbReference type="PANTHER" id="PTHR33112:SF10">
    <property type="entry name" value="TOL"/>
    <property type="match status" value="1"/>
</dbReference>